<evidence type="ECO:0000256" key="1">
    <source>
        <dbReference type="ARBA" id="ARBA00022723"/>
    </source>
</evidence>
<reference evidence="6 7" key="1">
    <citation type="journal article" date="2021" name="Elife">
        <title>Chloroplast acquisition without the gene transfer in kleptoplastic sea slugs, Plakobranchus ocellatus.</title>
        <authorList>
            <person name="Maeda T."/>
            <person name="Takahashi S."/>
            <person name="Yoshida T."/>
            <person name="Shimamura S."/>
            <person name="Takaki Y."/>
            <person name="Nagai Y."/>
            <person name="Toyoda A."/>
            <person name="Suzuki Y."/>
            <person name="Arimoto A."/>
            <person name="Ishii H."/>
            <person name="Satoh N."/>
            <person name="Nishiyama T."/>
            <person name="Hasebe M."/>
            <person name="Maruyama T."/>
            <person name="Minagawa J."/>
            <person name="Obokata J."/>
            <person name="Shigenobu S."/>
        </authorList>
    </citation>
    <scope>NUCLEOTIDE SEQUENCE [LARGE SCALE GENOMIC DNA]</scope>
</reference>
<organism evidence="6 7">
    <name type="scientific">Elysia marginata</name>
    <dbReference type="NCBI Taxonomy" id="1093978"/>
    <lineage>
        <taxon>Eukaryota</taxon>
        <taxon>Metazoa</taxon>
        <taxon>Spiralia</taxon>
        <taxon>Lophotrochozoa</taxon>
        <taxon>Mollusca</taxon>
        <taxon>Gastropoda</taxon>
        <taxon>Heterobranchia</taxon>
        <taxon>Euthyneura</taxon>
        <taxon>Panpulmonata</taxon>
        <taxon>Sacoglossa</taxon>
        <taxon>Placobranchoidea</taxon>
        <taxon>Plakobranchidae</taxon>
        <taxon>Elysia</taxon>
    </lineage>
</organism>
<evidence type="ECO:0000259" key="5">
    <source>
        <dbReference type="PROSITE" id="PS50016"/>
    </source>
</evidence>
<keyword evidence="7" id="KW-1185">Reference proteome</keyword>
<dbReference type="InterPro" id="IPR011011">
    <property type="entry name" value="Znf_FYVE_PHD"/>
</dbReference>
<dbReference type="InterPro" id="IPR013083">
    <property type="entry name" value="Znf_RING/FYVE/PHD"/>
</dbReference>
<evidence type="ECO:0000256" key="2">
    <source>
        <dbReference type="ARBA" id="ARBA00022771"/>
    </source>
</evidence>
<dbReference type="SUPFAM" id="SSF57903">
    <property type="entry name" value="FYVE/PHD zinc finger"/>
    <property type="match status" value="1"/>
</dbReference>
<dbReference type="PROSITE" id="PS50016">
    <property type="entry name" value="ZF_PHD_2"/>
    <property type="match status" value="1"/>
</dbReference>
<sequence>MAPKFPCVACHKNVRNNQEAVQCDSCSRWQHRVCGTNISKTLYVELTQSEHFAWTCSWCSSNLEPEEEAEDESPVQIAGTEEILSDAMEEEAEDERPVQIVGTEEVSQFGPMEVEEPSLVDEPVQAVTNVAAEFQIIPRATKQVPLAFALMSGKRRRDYQAVLRALTG</sequence>
<keyword evidence="2 4" id="KW-0863">Zinc-finger</keyword>
<dbReference type="InterPro" id="IPR019786">
    <property type="entry name" value="Zinc_finger_PHD-type_CS"/>
</dbReference>
<gene>
    <name evidence="6" type="ORF">ElyMa_006339600</name>
</gene>
<evidence type="ECO:0000313" key="6">
    <source>
        <dbReference type="EMBL" id="GFR98026.1"/>
    </source>
</evidence>
<dbReference type="GO" id="GO:0008270">
    <property type="term" value="F:zinc ion binding"/>
    <property type="evidence" value="ECO:0007669"/>
    <property type="project" value="UniProtKB-KW"/>
</dbReference>
<protein>
    <submittedName>
        <fullName evidence="6">Protein pygopus-like protein</fullName>
    </submittedName>
</protein>
<dbReference type="InterPro" id="IPR001965">
    <property type="entry name" value="Znf_PHD"/>
</dbReference>
<dbReference type="AlphaFoldDB" id="A0AAV4HLI5"/>
<dbReference type="PROSITE" id="PS01359">
    <property type="entry name" value="ZF_PHD_1"/>
    <property type="match status" value="1"/>
</dbReference>
<comment type="caution">
    <text evidence="6">The sequence shown here is derived from an EMBL/GenBank/DDBJ whole genome shotgun (WGS) entry which is preliminary data.</text>
</comment>
<feature type="domain" description="PHD-type" evidence="5">
    <location>
        <begin position="4"/>
        <end position="62"/>
    </location>
</feature>
<name>A0AAV4HLI5_9GAST</name>
<dbReference type="SMART" id="SM00249">
    <property type="entry name" value="PHD"/>
    <property type="match status" value="1"/>
</dbReference>
<evidence type="ECO:0000256" key="4">
    <source>
        <dbReference type="PROSITE-ProRule" id="PRU00146"/>
    </source>
</evidence>
<keyword evidence="3" id="KW-0862">Zinc</keyword>
<accession>A0AAV4HLI5</accession>
<keyword evidence="1" id="KW-0479">Metal-binding</keyword>
<evidence type="ECO:0000256" key="3">
    <source>
        <dbReference type="ARBA" id="ARBA00022833"/>
    </source>
</evidence>
<proteinExistence type="predicted"/>
<dbReference type="EMBL" id="BMAT01012720">
    <property type="protein sequence ID" value="GFR98026.1"/>
    <property type="molecule type" value="Genomic_DNA"/>
</dbReference>
<dbReference type="Proteomes" id="UP000762676">
    <property type="component" value="Unassembled WGS sequence"/>
</dbReference>
<dbReference type="Gene3D" id="3.30.40.10">
    <property type="entry name" value="Zinc/RING finger domain, C3HC4 (zinc finger)"/>
    <property type="match status" value="1"/>
</dbReference>
<dbReference type="InterPro" id="IPR019787">
    <property type="entry name" value="Znf_PHD-finger"/>
</dbReference>
<evidence type="ECO:0000313" key="7">
    <source>
        <dbReference type="Proteomes" id="UP000762676"/>
    </source>
</evidence>